<gene>
    <name evidence="2" type="ORF">NBM05_08585</name>
</gene>
<protein>
    <submittedName>
        <fullName evidence="2">Uncharacterized protein</fullName>
    </submittedName>
</protein>
<dbReference type="EMBL" id="JANAFB010000018">
    <property type="protein sequence ID" value="MCP3426058.1"/>
    <property type="molecule type" value="Genomic_DNA"/>
</dbReference>
<proteinExistence type="predicted"/>
<keyword evidence="1" id="KW-0812">Transmembrane</keyword>
<reference evidence="2" key="1">
    <citation type="submission" date="2022-06" db="EMBL/GenBank/DDBJ databases">
        <title>Rothia sp. isolated from sandalwood seedling.</title>
        <authorList>
            <person name="Tuikhar N."/>
            <person name="Kirdat K."/>
            <person name="Thorat V."/>
            <person name="Swetha P."/>
            <person name="Padma S."/>
            <person name="Sundararaj R."/>
            <person name="Yadav A."/>
        </authorList>
    </citation>
    <scope>NUCLEOTIDE SEQUENCE</scope>
    <source>
        <strain evidence="2">AR01</strain>
    </source>
</reference>
<accession>A0A9X2HKR0</accession>
<keyword evidence="1" id="KW-0472">Membrane</keyword>
<feature type="transmembrane region" description="Helical" evidence="1">
    <location>
        <begin position="53"/>
        <end position="73"/>
    </location>
</feature>
<sequence>MTTAPTRPEADRARPRRIDGREAAERLALLAAVVSAILTLGIAAVHVEGWLALPPAASAVALVLGVGAASRQATRRSRTRQGLTADDAARPGPLAWAVAVTAIQYALAGAFLLESRQPHTGGSVALVLGVALLTAAGCSTVRLARWPRRRRRPAEGPPLGIG</sequence>
<name>A0A9X2HKR0_9MICC</name>
<evidence type="ECO:0000313" key="2">
    <source>
        <dbReference type="EMBL" id="MCP3426058.1"/>
    </source>
</evidence>
<keyword evidence="1" id="KW-1133">Transmembrane helix</keyword>
<evidence type="ECO:0000256" key="1">
    <source>
        <dbReference type="SAM" id="Phobius"/>
    </source>
</evidence>
<organism evidence="2 3">
    <name type="scientific">Rothia santali</name>
    <dbReference type="NCBI Taxonomy" id="2949643"/>
    <lineage>
        <taxon>Bacteria</taxon>
        <taxon>Bacillati</taxon>
        <taxon>Actinomycetota</taxon>
        <taxon>Actinomycetes</taxon>
        <taxon>Micrococcales</taxon>
        <taxon>Micrococcaceae</taxon>
        <taxon>Rothia</taxon>
    </lineage>
</organism>
<keyword evidence="3" id="KW-1185">Reference proteome</keyword>
<dbReference type="RefSeq" id="WP_254166555.1">
    <property type="nucleotide sequence ID" value="NZ_JANAFB010000018.1"/>
</dbReference>
<evidence type="ECO:0000313" key="3">
    <source>
        <dbReference type="Proteomes" id="UP001139502"/>
    </source>
</evidence>
<comment type="caution">
    <text evidence="2">The sequence shown here is derived from an EMBL/GenBank/DDBJ whole genome shotgun (WGS) entry which is preliminary data.</text>
</comment>
<feature type="transmembrane region" description="Helical" evidence="1">
    <location>
        <begin position="125"/>
        <end position="144"/>
    </location>
</feature>
<feature type="transmembrane region" description="Helical" evidence="1">
    <location>
        <begin position="27"/>
        <end position="47"/>
    </location>
</feature>
<feature type="transmembrane region" description="Helical" evidence="1">
    <location>
        <begin position="94"/>
        <end position="113"/>
    </location>
</feature>
<dbReference type="Proteomes" id="UP001139502">
    <property type="component" value="Unassembled WGS sequence"/>
</dbReference>
<dbReference type="AlphaFoldDB" id="A0A9X2HKR0"/>